<keyword evidence="2" id="KW-1185">Reference proteome</keyword>
<dbReference type="InterPro" id="IPR008948">
    <property type="entry name" value="L-Aspartase-like"/>
</dbReference>
<dbReference type="GO" id="GO:0016841">
    <property type="term" value="F:ammonia-lyase activity"/>
    <property type="evidence" value="ECO:0007669"/>
    <property type="project" value="InterPro"/>
</dbReference>
<evidence type="ECO:0000313" key="1">
    <source>
        <dbReference type="EMBL" id="GGP19981.1"/>
    </source>
</evidence>
<dbReference type="Gene3D" id="1.10.275.10">
    <property type="entry name" value="Fumarase/aspartase (N-terminal domain)"/>
    <property type="match status" value="1"/>
</dbReference>
<reference evidence="1" key="2">
    <citation type="submission" date="2020-09" db="EMBL/GenBank/DDBJ databases">
        <authorList>
            <person name="Sun Q."/>
            <person name="Ohkuma M."/>
        </authorList>
    </citation>
    <scope>NUCLEOTIDE SEQUENCE</scope>
    <source>
        <strain evidence="1">JCM 10088</strain>
    </source>
</reference>
<protein>
    <submittedName>
        <fullName evidence="1">Histidine ammonia-lyase</fullName>
    </submittedName>
</protein>
<dbReference type="Gene3D" id="1.20.200.10">
    <property type="entry name" value="Fumarase/aspartase (Central domain)"/>
    <property type="match status" value="1"/>
</dbReference>
<comment type="caution">
    <text evidence="1">The sequence shown here is derived from an EMBL/GenBank/DDBJ whole genome shotgun (WGS) entry which is preliminary data.</text>
</comment>
<dbReference type="InterPro" id="IPR024083">
    <property type="entry name" value="Fumarase/histidase_N"/>
</dbReference>
<dbReference type="EMBL" id="BMNL01000001">
    <property type="protein sequence ID" value="GGP19981.1"/>
    <property type="molecule type" value="Genomic_DNA"/>
</dbReference>
<organism evidence="1 2">
    <name type="scientific">Thermocladium modestius</name>
    <dbReference type="NCBI Taxonomy" id="62609"/>
    <lineage>
        <taxon>Archaea</taxon>
        <taxon>Thermoproteota</taxon>
        <taxon>Thermoprotei</taxon>
        <taxon>Thermoproteales</taxon>
        <taxon>Thermoproteaceae</taxon>
        <taxon>Thermocladium</taxon>
    </lineage>
</organism>
<dbReference type="InterPro" id="IPR001106">
    <property type="entry name" value="Aromatic_Lyase"/>
</dbReference>
<dbReference type="PROSITE" id="PS00488">
    <property type="entry name" value="PAL_HISTIDASE"/>
    <property type="match status" value="1"/>
</dbReference>
<accession>A0A830GTM8</accession>
<dbReference type="SUPFAM" id="SSF48557">
    <property type="entry name" value="L-aspartase-like"/>
    <property type="match status" value="1"/>
</dbReference>
<dbReference type="RefSeq" id="WP_188595943.1">
    <property type="nucleotide sequence ID" value="NZ_BMNL01000001.1"/>
</dbReference>
<dbReference type="CDD" id="cd00332">
    <property type="entry name" value="PAL-HAL"/>
    <property type="match status" value="1"/>
</dbReference>
<dbReference type="InterPro" id="IPR022313">
    <property type="entry name" value="Phe/His_NH3-lyase_AS"/>
</dbReference>
<keyword evidence="1" id="KW-0456">Lyase</keyword>
<reference evidence="1" key="1">
    <citation type="journal article" date="2014" name="Int. J. Syst. Evol. Microbiol.">
        <title>Complete genome sequence of Corynebacterium casei LMG S-19264T (=DSM 44701T), isolated from a smear-ripened cheese.</title>
        <authorList>
            <consortium name="US DOE Joint Genome Institute (JGI-PGF)"/>
            <person name="Walter F."/>
            <person name="Albersmeier A."/>
            <person name="Kalinowski J."/>
            <person name="Ruckert C."/>
        </authorList>
    </citation>
    <scope>NUCLEOTIDE SEQUENCE</scope>
    <source>
        <strain evidence="1">JCM 10088</strain>
    </source>
</reference>
<dbReference type="OrthoDB" id="27422at2157"/>
<dbReference type="PANTHER" id="PTHR10362">
    <property type="entry name" value="HISTIDINE AMMONIA-LYASE"/>
    <property type="match status" value="1"/>
</dbReference>
<gene>
    <name evidence="1" type="primary">hutH</name>
    <name evidence="1" type="ORF">GCM10007981_05960</name>
</gene>
<name>A0A830GTM8_9CREN</name>
<dbReference type="Proteomes" id="UP000610960">
    <property type="component" value="Unassembled WGS sequence"/>
</dbReference>
<sequence>MRLGELSVMDIYEAAIKGARIEASGLEGIDEGAERLVKAAATSRIYGVNTLLGELANSGEGGEADPLDMIRMHACGVGEPAPREWVRASLLVRANQLAQGYSGVRSGLLITMINMLNSGISPVVPVLGSVGSSGDLIPLAHIALAVAGEGEAEASGERLPAAEALRRIGLTPFTPNLREALAMINGTSFSAGALAVELVNSFLVAIGSIASTVMIMEAARGSLSPNSIEVNAVKRHKAPLLVAGLLEESLAGSRRVNSSGRVQDPYSIRCSSLVIGAAIDALWWARRNLENEVNSTSDNPVMIGTNFKSTCHFHGQYISISSDLARNAVASLINLEERRSAQLLRREINGSEEYLGRRGGVGFMIMQYTNAGLSGLARQLSTPALVNNVPTSGFQEDVVAMSLNSVYLLRQLNELAFRSIAINLLLSYVALDRDGCGGCGGTGRLLHELIGDRWRDGDVSASIEAVARDLPFILGKFLESRGLTLRGVVEGDRLTNR</sequence>
<dbReference type="AlphaFoldDB" id="A0A830GTM8"/>
<dbReference type="Pfam" id="PF00221">
    <property type="entry name" value="Lyase_aromatic"/>
    <property type="match status" value="1"/>
</dbReference>
<proteinExistence type="predicted"/>
<evidence type="ECO:0000313" key="2">
    <source>
        <dbReference type="Proteomes" id="UP000610960"/>
    </source>
</evidence>